<evidence type="ECO:0000256" key="1">
    <source>
        <dbReference type="SAM" id="MobiDB-lite"/>
    </source>
</evidence>
<reference evidence="2 3" key="1">
    <citation type="submission" date="2020-04" db="EMBL/GenBank/DDBJ databases">
        <title>Chromosome-level genome assembly of a cyprinid fish Onychostoma macrolepis by integration of Nanopore Sequencing, Bionano and Hi-C technology.</title>
        <authorList>
            <person name="Wang D."/>
        </authorList>
    </citation>
    <scope>NUCLEOTIDE SEQUENCE [LARGE SCALE GENOMIC DNA]</scope>
    <source>
        <strain evidence="2">SWU-2019</strain>
        <tissue evidence="2">Muscle</tissue>
    </source>
</reference>
<name>A0A7J6CCU2_9TELE</name>
<evidence type="ECO:0000313" key="2">
    <source>
        <dbReference type="EMBL" id="KAF4103632.1"/>
    </source>
</evidence>
<proteinExistence type="predicted"/>
<protein>
    <submittedName>
        <fullName evidence="2">Uncharacterized protein</fullName>
    </submittedName>
</protein>
<keyword evidence="3" id="KW-1185">Reference proteome</keyword>
<gene>
    <name evidence="2" type="ORF">G5714_016515</name>
</gene>
<dbReference type="Proteomes" id="UP000579812">
    <property type="component" value="Unassembled WGS sequence"/>
</dbReference>
<feature type="region of interest" description="Disordered" evidence="1">
    <location>
        <begin position="27"/>
        <end position="67"/>
    </location>
</feature>
<dbReference type="AlphaFoldDB" id="A0A7J6CCU2"/>
<organism evidence="2 3">
    <name type="scientific">Onychostoma macrolepis</name>
    <dbReference type="NCBI Taxonomy" id="369639"/>
    <lineage>
        <taxon>Eukaryota</taxon>
        <taxon>Metazoa</taxon>
        <taxon>Chordata</taxon>
        <taxon>Craniata</taxon>
        <taxon>Vertebrata</taxon>
        <taxon>Euteleostomi</taxon>
        <taxon>Actinopterygii</taxon>
        <taxon>Neopterygii</taxon>
        <taxon>Teleostei</taxon>
        <taxon>Ostariophysi</taxon>
        <taxon>Cypriniformes</taxon>
        <taxon>Cyprinidae</taxon>
        <taxon>Acrossocheilinae</taxon>
        <taxon>Onychostoma</taxon>
    </lineage>
</organism>
<comment type="caution">
    <text evidence="2">The sequence shown here is derived from an EMBL/GenBank/DDBJ whole genome shotgun (WGS) entry which is preliminary data.</text>
</comment>
<sequence>MDMTHVCFAWVVPMQKREWKGAHGLLSFDASEDDNDDTMSTTASEREDWSWSPVPESMVPHSEASEQMAAARDDELLCILTKAVEELGL</sequence>
<accession>A0A7J6CCU2</accession>
<dbReference type="EMBL" id="JAAMOB010000016">
    <property type="protein sequence ID" value="KAF4103632.1"/>
    <property type="molecule type" value="Genomic_DNA"/>
</dbReference>
<evidence type="ECO:0000313" key="3">
    <source>
        <dbReference type="Proteomes" id="UP000579812"/>
    </source>
</evidence>